<reference evidence="2 3" key="2">
    <citation type="submission" date="2020-04" db="EMBL/GenBank/DDBJ databases">
        <title>Complete genome sequence of Pseudomonas putida strain JQ581.</title>
        <authorList>
            <person name="Mu Y."/>
        </authorList>
    </citation>
    <scope>NUCLEOTIDE SEQUENCE [LARGE SCALE GENOMIC DNA]</scope>
    <source>
        <strain evidence="2 3">JQ581</strain>
    </source>
</reference>
<dbReference type="NCBIfam" id="TIGR03696">
    <property type="entry name" value="Rhs_assc_core"/>
    <property type="match status" value="1"/>
</dbReference>
<dbReference type="EMBL" id="CP050951">
    <property type="protein sequence ID" value="QJQ08285.1"/>
    <property type="molecule type" value="Genomic_DNA"/>
</dbReference>
<dbReference type="SUPFAM" id="SSF56399">
    <property type="entry name" value="ADP-ribosylation"/>
    <property type="match status" value="1"/>
</dbReference>
<accession>A0AAP9MUQ6</accession>
<feature type="region of interest" description="Disordered" evidence="1">
    <location>
        <begin position="121"/>
        <end position="156"/>
    </location>
</feature>
<name>A0AAP9MUQ6_PSEPU</name>
<dbReference type="InterPro" id="IPR022385">
    <property type="entry name" value="Rhs_assc_core"/>
</dbReference>
<dbReference type="RefSeq" id="WP_081238037.1">
    <property type="nucleotide sequence ID" value="NZ_CP050951.1"/>
</dbReference>
<evidence type="ECO:0000313" key="2">
    <source>
        <dbReference type="EMBL" id="QJQ08285.1"/>
    </source>
</evidence>
<proteinExistence type="predicted"/>
<dbReference type="Gene3D" id="2.180.10.10">
    <property type="entry name" value="RHS repeat-associated core"/>
    <property type="match status" value="1"/>
</dbReference>
<dbReference type="Proteomes" id="UP000076857">
    <property type="component" value="Chromosome"/>
</dbReference>
<reference evidence="2 3" key="1">
    <citation type="submission" date="2016-04" db="EMBL/GenBank/DDBJ databases">
        <authorList>
            <person name="Qiu J."/>
        </authorList>
    </citation>
    <scope>NUCLEOTIDE SEQUENCE [LARGE SCALE GENOMIC DNA]</scope>
    <source>
        <strain evidence="2 3">JQ581</strain>
    </source>
</reference>
<sequence>MKAVPLHSYTPYGYLQNDFPHQQLLGFNGELLERYSETYQLGNGYRLYSPVTMRFVAPDSWSPFGKGGVNTYGYCAGDPINNLDPDGHVVATPLRRHAVILTSDAPTPQTAQHLNQSLDRQRLQTGGNAQPQTQQPRANRNPLASGGRMPFEDRRNPSVPLSEVVTLANELAGAKQSLAAPVDLALVHDPEMRADYLADLTSIRSEVPKQEARLNIAMVSWFHS</sequence>
<evidence type="ECO:0000313" key="3">
    <source>
        <dbReference type="Proteomes" id="UP000076857"/>
    </source>
</evidence>
<organism evidence="2 3">
    <name type="scientific">Pseudomonas putida</name>
    <name type="common">Arthrobacter siderocapsulatus</name>
    <dbReference type="NCBI Taxonomy" id="303"/>
    <lineage>
        <taxon>Bacteria</taxon>
        <taxon>Pseudomonadati</taxon>
        <taxon>Pseudomonadota</taxon>
        <taxon>Gammaproteobacteria</taxon>
        <taxon>Pseudomonadales</taxon>
        <taxon>Pseudomonadaceae</taxon>
        <taxon>Pseudomonas</taxon>
    </lineage>
</organism>
<evidence type="ECO:0008006" key="4">
    <source>
        <dbReference type="Google" id="ProtNLM"/>
    </source>
</evidence>
<dbReference type="AlphaFoldDB" id="A0AAP9MUQ6"/>
<protein>
    <recommendedName>
        <fullName evidence="4">RHS repeat-associated core domain-containing protein</fullName>
    </recommendedName>
</protein>
<feature type="compositionally biased region" description="Polar residues" evidence="1">
    <location>
        <begin position="121"/>
        <end position="138"/>
    </location>
</feature>
<evidence type="ECO:0000256" key="1">
    <source>
        <dbReference type="SAM" id="MobiDB-lite"/>
    </source>
</evidence>
<gene>
    <name evidence="2" type="ORF">A3L25_002220</name>
</gene>